<feature type="signal peptide" evidence="1">
    <location>
        <begin position="1"/>
        <end position="18"/>
    </location>
</feature>
<comment type="caution">
    <text evidence="2">The sequence shown here is derived from an EMBL/GenBank/DDBJ whole genome shotgun (WGS) entry which is preliminary data.</text>
</comment>
<organism evidence="2 3">
    <name type="scientific">Magnetospirillum aberrantis SpK</name>
    <dbReference type="NCBI Taxonomy" id="908842"/>
    <lineage>
        <taxon>Bacteria</taxon>
        <taxon>Pseudomonadati</taxon>
        <taxon>Pseudomonadota</taxon>
        <taxon>Alphaproteobacteria</taxon>
        <taxon>Rhodospirillales</taxon>
        <taxon>Rhodospirillaceae</taxon>
        <taxon>Magnetospirillum</taxon>
    </lineage>
</organism>
<name>A0A7C9QWQ9_9PROT</name>
<evidence type="ECO:0000313" key="2">
    <source>
        <dbReference type="EMBL" id="NFV82001.1"/>
    </source>
</evidence>
<reference evidence="2 3" key="1">
    <citation type="submission" date="2020-02" db="EMBL/GenBank/DDBJ databases">
        <authorList>
            <person name="Dziuba M."/>
            <person name="Kuznetsov B."/>
            <person name="Mardanov A."/>
            <person name="Ravin N."/>
            <person name="Grouzdev D."/>
        </authorList>
    </citation>
    <scope>NUCLEOTIDE SEQUENCE [LARGE SCALE GENOMIC DNA]</scope>
    <source>
        <strain evidence="2 3">SpK</strain>
    </source>
</reference>
<keyword evidence="1" id="KW-0732">Signal</keyword>
<dbReference type="PROSITE" id="PS51257">
    <property type="entry name" value="PROKAR_LIPOPROTEIN"/>
    <property type="match status" value="1"/>
</dbReference>
<evidence type="ECO:0008006" key="4">
    <source>
        <dbReference type="Google" id="ProtNLM"/>
    </source>
</evidence>
<gene>
    <name evidence="2" type="ORF">G4223_17970</name>
</gene>
<sequence>MRRAVLACLALAALGGCAATSVPWQNPDVPKSQWSRDWSACRRWAEAQAGYREDEGSGVFRDYDRAAAKKQIQAYAGMCMTDRGYLPTSKK</sequence>
<feature type="chain" id="PRO_5028907369" description="Lipoprotein" evidence="1">
    <location>
        <begin position="19"/>
        <end position="91"/>
    </location>
</feature>
<evidence type="ECO:0000313" key="3">
    <source>
        <dbReference type="Proteomes" id="UP000480684"/>
    </source>
</evidence>
<protein>
    <recommendedName>
        <fullName evidence="4">Lipoprotein</fullName>
    </recommendedName>
</protein>
<keyword evidence="3" id="KW-1185">Reference proteome</keyword>
<dbReference type="RefSeq" id="WP_163682605.1">
    <property type="nucleotide sequence ID" value="NZ_JAAIYP010000045.1"/>
</dbReference>
<dbReference type="AlphaFoldDB" id="A0A7C9QWQ9"/>
<dbReference type="EMBL" id="JAAIYP010000045">
    <property type="protein sequence ID" value="NFV82001.1"/>
    <property type="molecule type" value="Genomic_DNA"/>
</dbReference>
<proteinExistence type="predicted"/>
<dbReference type="Proteomes" id="UP000480684">
    <property type="component" value="Unassembled WGS sequence"/>
</dbReference>
<accession>A0A7C9QWQ9</accession>
<evidence type="ECO:0000256" key="1">
    <source>
        <dbReference type="SAM" id="SignalP"/>
    </source>
</evidence>